<dbReference type="Pfam" id="PF05437">
    <property type="entry name" value="AzlD"/>
    <property type="match status" value="1"/>
</dbReference>
<feature type="transmembrane region" description="Helical" evidence="1">
    <location>
        <begin position="39"/>
        <end position="57"/>
    </location>
</feature>
<keyword evidence="3" id="KW-1185">Reference proteome</keyword>
<name>A0ABX4ITA3_9ENTR</name>
<dbReference type="EMBL" id="NITV01000003">
    <property type="protein sequence ID" value="PDO88235.1"/>
    <property type="molecule type" value="Genomic_DNA"/>
</dbReference>
<organism evidence="2 3">
    <name type="scientific">Kosakonia pseudosacchari</name>
    <dbReference type="NCBI Taxonomy" id="1646340"/>
    <lineage>
        <taxon>Bacteria</taxon>
        <taxon>Pseudomonadati</taxon>
        <taxon>Pseudomonadota</taxon>
        <taxon>Gammaproteobacteria</taxon>
        <taxon>Enterobacterales</taxon>
        <taxon>Enterobacteriaceae</taxon>
        <taxon>Kosakonia</taxon>
    </lineage>
</organism>
<sequence>MERQIILAIILSAMATAVMRTLPILLLSRFSLPGPVQQWLSFIPSAIMAAIIASELLSKPSLTSTGLSLSLIAAFAAAVSGILTRSLFITVLTGMTVYSGLRYWYGMG</sequence>
<dbReference type="Proteomes" id="UP000219642">
    <property type="component" value="Unassembled WGS sequence"/>
</dbReference>
<comment type="caution">
    <text evidence="2">The sequence shown here is derived from an EMBL/GenBank/DDBJ whole genome shotgun (WGS) entry which is preliminary data.</text>
</comment>
<feature type="transmembrane region" description="Helical" evidence="1">
    <location>
        <begin position="5"/>
        <end position="27"/>
    </location>
</feature>
<evidence type="ECO:0000256" key="1">
    <source>
        <dbReference type="SAM" id="Phobius"/>
    </source>
</evidence>
<dbReference type="RefSeq" id="WP_097400106.1">
    <property type="nucleotide sequence ID" value="NZ_CP115712.1"/>
</dbReference>
<protein>
    <submittedName>
        <fullName evidence="2">Branched-chain amino acid ABC transporter</fullName>
    </submittedName>
</protein>
<keyword evidence="1" id="KW-0812">Transmembrane</keyword>
<keyword evidence="1" id="KW-1133">Transmembrane helix</keyword>
<evidence type="ECO:0000313" key="3">
    <source>
        <dbReference type="Proteomes" id="UP000219642"/>
    </source>
</evidence>
<gene>
    <name evidence="2" type="ORF">BK796_06580</name>
</gene>
<feature type="transmembrane region" description="Helical" evidence="1">
    <location>
        <begin position="69"/>
        <end position="98"/>
    </location>
</feature>
<accession>A0ABX4ITA3</accession>
<dbReference type="InterPro" id="IPR008407">
    <property type="entry name" value="Brnchd-chn_aa_trnsp_AzlD"/>
</dbReference>
<keyword evidence="1" id="KW-0472">Membrane</keyword>
<proteinExistence type="predicted"/>
<reference evidence="2 3" key="1">
    <citation type="submission" date="2017-06" db="EMBL/GenBank/DDBJ databases">
        <title>Draft genome sequence of nitrogen-fixing Kosakonia pseudosacchari strain NN143 isolated from sugarcane roots.</title>
        <authorList>
            <person name="Li Y."/>
            <person name="Li S."/>
            <person name="Lin L."/>
            <person name="Wu X."/>
            <person name="Yang L."/>
            <person name="Li Y."/>
            <person name="An Q."/>
        </authorList>
    </citation>
    <scope>NUCLEOTIDE SEQUENCE [LARGE SCALE GENOMIC DNA]</scope>
    <source>
        <strain evidence="2 3">NN143</strain>
    </source>
</reference>
<evidence type="ECO:0000313" key="2">
    <source>
        <dbReference type="EMBL" id="PDO88235.1"/>
    </source>
</evidence>